<evidence type="ECO:0000256" key="7">
    <source>
        <dbReference type="ARBA" id="ARBA00023163"/>
    </source>
</evidence>
<reference evidence="12 13" key="1">
    <citation type="submission" date="2023-05" db="EMBL/GenBank/DDBJ databases">
        <title>B98-5 Cell Line De Novo Hybrid Assembly: An Optical Mapping Approach.</title>
        <authorList>
            <person name="Kananen K."/>
            <person name="Auerbach J.A."/>
            <person name="Kautto E."/>
            <person name="Blachly J.S."/>
        </authorList>
    </citation>
    <scope>NUCLEOTIDE SEQUENCE [LARGE SCALE GENOMIC DNA]</scope>
    <source>
        <strain evidence="12">B95-8</strain>
        <tissue evidence="12">Cell line</tissue>
    </source>
</reference>
<keyword evidence="7" id="KW-0804">Transcription</keyword>
<feature type="domain" description="C2H2-type" evidence="11">
    <location>
        <begin position="161"/>
        <end position="188"/>
    </location>
</feature>
<keyword evidence="13" id="KW-1185">Reference proteome</keyword>
<keyword evidence="5" id="KW-0862">Zinc</keyword>
<dbReference type="InterPro" id="IPR013087">
    <property type="entry name" value="Znf_C2H2_type"/>
</dbReference>
<evidence type="ECO:0000256" key="2">
    <source>
        <dbReference type="ARBA" id="ARBA00022723"/>
    </source>
</evidence>
<feature type="non-terminal residue" evidence="12">
    <location>
        <position position="1"/>
    </location>
</feature>
<name>A0ABQ9UMY6_SAGOE</name>
<dbReference type="SUPFAM" id="SSF57667">
    <property type="entry name" value="beta-beta-alpha zinc fingers"/>
    <property type="match status" value="1"/>
</dbReference>
<evidence type="ECO:0000256" key="4">
    <source>
        <dbReference type="ARBA" id="ARBA00022771"/>
    </source>
</evidence>
<dbReference type="EMBL" id="JASSZA010000011">
    <property type="protein sequence ID" value="KAK2097642.1"/>
    <property type="molecule type" value="Genomic_DNA"/>
</dbReference>
<evidence type="ECO:0000256" key="5">
    <source>
        <dbReference type="ARBA" id="ARBA00022833"/>
    </source>
</evidence>
<comment type="subcellular location">
    <subcellularLocation>
        <location evidence="1">Nucleus</location>
    </subcellularLocation>
</comment>
<dbReference type="InterPro" id="IPR036236">
    <property type="entry name" value="Znf_C2H2_sf"/>
</dbReference>
<dbReference type="PROSITE" id="PS50157">
    <property type="entry name" value="ZINC_FINGER_C2H2_2"/>
    <property type="match status" value="1"/>
</dbReference>
<keyword evidence="8" id="KW-0539">Nucleus</keyword>
<evidence type="ECO:0000256" key="8">
    <source>
        <dbReference type="ARBA" id="ARBA00023242"/>
    </source>
</evidence>
<keyword evidence="2" id="KW-0479">Metal-binding</keyword>
<keyword evidence="3" id="KW-0677">Repeat</keyword>
<evidence type="ECO:0000313" key="12">
    <source>
        <dbReference type="EMBL" id="KAK2097642.1"/>
    </source>
</evidence>
<protein>
    <recommendedName>
        <fullName evidence="11">C2H2-type domain-containing protein</fullName>
    </recommendedName>
</protein>
<dbReference type="InterPro" id="IPR051565">
    <property type="entry name" value="Sal_C2H2-zinc-finger"/>
</dbReference>
<evidence type="ECO:0000259" key="11">
    <source>
        <dbReference type="PROSITE" id="PS50157"/>
    </source>
</evidence>
<sequence>RGQHPEDLVKPAVPAEISAAVALLSLKAGSQGLSLDTLKQAILPHINILFTTSLPCPGLTPCAVKLDGTQGAPKVIPHLLSDLLPQAPGLVLFQSPFSTGALDPSKKWKGKQLNFSSVDLKPKDKVIFYKGKCKYRSKVFFLILIVPCRATSTSTLEKRPFVCSVCDNCFTTKGNLKAHFHQHSQVKANHRLFVEFYDKMVVGNSIPYTLFALQ</sequence>
<comment type="caution">
    <text evidence="12">The sequence shown here is derived from an EMBL/GenBank/DDBJ whole genome shotgun (WGS) entry which is preliminary data.</text>
</comment>
<gene>
    <name evidence="12" type="ORF">P7K49_023093</name>
</gene>
<dbReference type="PROSITE" id="PS00028">
    <property type="entry name" value="ZINC_FINGER_C2H2_1"/>
    <property type="match status" value="1"/>
</dbReference>
<dbReference type="PANTHER" id="PTHR23233:SF19">
    <property type="entry name" value="SAL-LIKE PROTEIN 4"/>
    <property type="match status" value="1"/>
</dbReference>
<organism evidence="12 13">
    <name type="scientific">Saguinus oedipus</name>
    <name type="common">Cotton-top tamarin</name>
    <name type="synonym">Oedipomidas oedipus</name>
    <dbReference type="NCBI Taxonomy" id="9490"/>
    <lineage>
        <taxon>Eukaryota</taxon>
        <taxon>Metazoa</taxon>
        <taxon>Chordata</taxon>
        <taxon>Craniata</taxon>
        <taxon>Vertebrata</taxon>
        <taxon>Euteleostomi</taxon>
        <taxon>Mammalia</taxon>
        <taxon>Eutheria</taxon>
        <taxon>Euarchontoglires</taxon>
        <taxon>Primates</taxon>
        <taxon>Haplorrhini</taxon>
        <taxon>Platyrrhini</taxon>
        <taxon>Cebidae</taxon>
        <taxon>Callitrichinae</taxon>
        <taxon>Saguinus</taxon>
    </lineage>
</organism>
<dbReference type="Proteomes" id="UP001266305">
    <property type="component" value="Unassembled WGS sequence"/>
</dbReference>
<keyword evidence="4 10" id="KW-0863">Zinc-finger</keyword>
<proteinExistence type="inferred from homology"/>
<evidence type="ECO:0000256" key="9">
    <source>
        <dbReference type="ARBA" id="ARBA00038474"/>
    </source>
</evidence>
<evidence type="ECO:0000256" key="3">
    <source>
        <dbReference type="ARBA" id="ARBA00022737"/>
    </source>
</evidence>
<keyword evidence="6" id="KW-0805">Transcription regulation</keyword>
<accession>A0ABQ9UMY6</accession>
<evidence type="ECO:0000256" key="1">
    <source>
        <dbReference type="ARBA" id="ARBA00004123"/>
    </source>
</evidence>
<dbReference type="PANTHER" id="PTHR23233">
    <property type="entry name" value="SAL-LIKE PROTEIN"/>
    <property type="match status" value="1"/>
</dbReference>
<dbReference type="Gene3D" id="3.30.160.60">
    <property type="entry name" value="Classic Zinc Finger"/>
    <property type="match status" value="1"/>
</dbReference>
<evidence type="ECO:0000256" key="6">
    <source>
        <dbReference type="ARBA" id="ARBA00023015"/>
    </source>
</evidence>
<comment type="similarity">
    <text evidence="9">Belongs to the sal C2H2-type zinc-finger protein family.</text>
</comment>
<evidence type="ECO:0000313" key="13">
    <source>
        <dbReference type="Proteomes" id="UP001266305"/>
    </source>
</evidence>
<evidence type="ECO:0000256" key="10">
    <source>
        <dbReference type="PROSITE-ProRule" id="PRU00042"/>
    </source>
</evidence>